<comment type="caution">
    <text evidence="2">The sequence shown here is derived from an EMBL/GenBank/DDBJ whole genome shotgun (WGS) entry which is preliminary data.</text>
</comment>
<evidence type="ECO:0000313" key="2">
    <source>
        <dbReference type="EMBL" id="OMJ85012.1"/>
    </source>
</evidence>
<name>A0A1R2C7L3_9CILI</name>
<organism evidence="2 3">
    <name type="scientific">Stentor coeruleus</name>
    <dbReference type="NCBI Taxonomy" id="5963"/>
    <lineage>
        <taxon>Eukaryota</taxon>
        <taxon>Sar</taxon>
        <taxon>Alveolata</taxon>
        <taxon>Ciliophora</taxon>
        <taxon>Postciliodesmatophora</taxon>
        <taxon>Heterotrichea</taxon>
        <taxon>Heterotrichida</taxon>
        <taxon>Stentoridae</taxon>
        <taxon>Stentor</taxon>
    </lineage>
</organism>
<feature type="region of interest" description="Disordered" evidence="1">
    <location>
        <begin position="1"/>
        <end position="47"/>
    </location>
</feature>
<accession>A0A1R2C7L3</accession>
<protein>
    <submittedName>
        <fullName evidence="2">Uncharacterized protein</fullName>
    </submittedName>
</protein>
<dbReference type="Proteomes" id="UP000187209">
    <property type="component" value="Unassembled WGS sequence"/>
</dbReference>
<reference evidence="2 3" key="1">
    <citation type="submission" date="2016-11" db="EMBL/GenBank/DDBJ databases">
        <title>The macronuclear genome of Stentor coeruleus: a giant cell with tiny introns.</title>
        <authorList>
            <person name="Slabodnick M."/>
            <person name="Ruby J.G."/>
            <person name="Reiff S.B."/>
            <person name="Swart E.C."/>
            <person name="Gosai S."/>
            <person name="Prabakaran S."/>
            <person name="Witkowska E."/>
            <person name="Larue G.E."/>
            <person name="Fisher S."/>
            <person name="Freeman R.M."/>
            <person name="Gunawardena J."/>
            <person name="Chu W."/>
            <person name="Stover N.A."/>
            <person name="Gregory B.D."/>
            <person name="Nowacki M."/>
            <person name="Derisi J."/>
            <person name="Roy S.W."/>
            <person name="Marshall W.F."/>
            <person name="Sood P."/>
        </authorList>
    </citation>
    <scope>NUCLEOTIDE SEQUENCE [LARGE SCALE GENOMIC DNA]</scope>
    <source>
        <strain evidence="2">WM001</strain>
    </source>
</reference>
<dbReference type="AlphaFoldDB" id="A0A1R2C7L3"/>
<proteinExistence type="predicted"/>
<feature type="compositionally biased region" description="Basic and acidic residues" evidence="1">
    <location>
        <begin position="26"/>
        <end position="36"/>
    </location>
</feature>
<keyword evidence="3" id="KW-1185">Reference proteome</keyword>
<dbReference type="EMBL" id="MPUH01000251">
    <property type="protein sequence ID" value="OMJ85012.1"/>
    <property type="molecule type" value="Genomic_DNA"/>
</dbReference>
<gene>
    <name evidence="2" type="ORF">SteCoe_13790</name>
</gene>
<evidence type="ECO:0000256" key="1">
    <source>
        <dbReference type="SAM" id="MobiDB-lite"/>
    </source>
</evidence>
<evidence type="ECO:0000313" key="3">
    <source>
        <dbReference type="Proteomes" id="UP000187209"/>
    </source>
</evidence>
<sequence length="115" mass="13218">MDTEVLIARNDRKLSSIKPGSFETETDTHNSTRETESNNENSQNSRCRLEKAKKNCQIMSKKTGRIPIAIIRKNQNPQKILGVIPEVHITPYELLSRLKFKEAMRKKKSCACIIF</sequence>